<feature type="chain" id="PRO_5004356273" evidence="1">
    <location>
        <begin position="24"/>
        <end position="409"/>
    </location>
</feature>
<dbReference type="PATRIC" id="fig|1158607.3.peg.4134"/>
<dbReference type="RefSeq" id="WP_010759098.1">
    <property type="nucleotide sequence ID" value="NZ_ASWD01000005.1"/>
</dbReference>
<evidence type="ECO:0000256" key="1">
    <source>
        <dbReference type="SAM" id="SignalP"/>
    </source>
</evidence>
<evidence type="ECO:0000313" key="2">
    <source>
        <dbReference type="EMBL" id="EOH90324.1"/>
    </source>
</evidence>
<gene>
    <name evidence="2" type="ORF">UAU_04153</name>
</gene>
<dbReference type="HOGENOM" id="CLU_672204_0_0_9"/>
<dbReference type="Proteomes" id="UP000013782">
    <property type="component" value="Unassembled WGS sequence"/>
</dbReference>
<sequence length="409" mass="47135">MKRIIMFVGLFISLFSFSTVSFAMGNNEIQIDSFKLHVRKDASSPAVPIKNAKVNIYGRNTTTNVGFLLGTEISGENGEVENLYYQASQEFDQISFQYFFGNDERGYIIRLTDMKYNANHTRNIPNNRRINTTRVTSISGENGTAEFYVELTKLSNIYDDIYRDQEKALDAASPYIENRHVELKEIDLIYDADLIQSGNSFNRNGKGSITRPVICINTMTGQQWEWDKTSAVAHEWAHWNMYRVNELPGKSYESHSSYNITPETSYKEGWALFQRHRYTCGLENEFINDTQVQSDPNLFGISTNFTVKGALYDVYDDNYGQYAGLEDDPFDIYTLFVDGDHTLEERDLISEGILYTLMVDSQAKTFEEFYQYLYTNYVDTHPDETMKQNLIRSMATNGFDGNGNFIIRK</sequence>
<comment type="caution">
    <text evidence="2">The sequence shown here is derived from an EMBL/GenBank/DDBJ whole genome shotgun (WGS) entry which is preliminary data.</text>
</comment>
<keyword evidence="3" id="KW-1185">Reference proteome</keyword>
<organism evidence="2 3">
    <name type="scientific">Enterococcus pallens ATCC BAA-351</name>
    <dbReference type="NCBI Taxonomy" id="1158607"/>
    <lineage>
        <taxon>Bacteria</taxon>
        <taxon>Bacillati</taxon>
        <taxon>Bacillota</taxon>
        <taxon>Bacilli</taxon>
        <taxon>Lactobacillales</taxon>
        <taxon>Enterococcaceae</taxon>
        <taxon>Enterococcus</taxon>
    </lineage>
</organism>
<evidence type="ECO:0000313" key="3">
    <source>
        <dbReference type="Proteomes" id="UP000013782"/>
    </source>
</evidence>
<accession>R2SQ94</accession>
<dbReference type="EMBL" id="AJAQ01000036">
    <property type="protein sequence ID" value="EOH90324.1"/>
    <property type="molecule type" value="Genomic_DNA"/>
</dbReference>
<feature type="signal peptide" evidence="1">
    <location>
        <begin position="1"/>
        <end position="23"/>
    </location>
</feature>
<reference evidence="2 3" key="1">
    <citation type="submission" date="2013-02" db="EMBL/GenBank/DDBJ databases">
        <title>The Genome Sequence of Enterococcus pallens BAA-351.</title>
        <authorList>
            <consortium name="The Broad Institute Genome Sequencing Platform"/>
            <consortium name="The Broad Institute Genome Sequencing Center for Infectious Disease"/>
            <person name="Earl A.M."/>
            <person name="Gilmore M.S."/>
            <person name="Lebreton F."/>
            <person name="Walker B."/>
            <person name="Young S.K."/>
            <person name="Zeng Q."/>
            <person name="Gargeya S."/>
            <person name="Fitzgerald M."/>
            <person name="Haas B."/>
            <person name="Abouelleil A."/>
            <person name="Alvarado L."/>
            <person name="Arachchi H.M."/>
            <person name="Berlin A.M."/>
            <person name="Chapman S.B."/>
            <person name="Dewar J."/>
            <person name="Goldberg J."/>
            <person name="Griggs A."/>
            <person name="Gujja S."/>
            <person name="Hansen M."/>
            <person name="Howarth C."/>
            <person name="Imamovic A."/>
            <person name="Larimer J."/>
            <person name="McCowan C."/>
            <person name="Murphy C."/>
            <person name="Neiman D."/>
            <person name="Pearson M."/>
            <person name="Priest M."/>
            <person name="Roberts A."/>
            <person name="Saif S."/>
            <person name="Shea T."/>
            <person name="Sisk P."/>
            <person name="Sykes S."/>
            <person name="Wortman J."/>
            <person name="Nusbaum C."/>
            <person name="Birren B."/>
        </authorList>
    </citation>
    <scope>NUCLEOTIDE SEQUENCE [LARGE SCALE GENOMIC DNA]</scope>
    <source>
        <strain evidence="2 3">ATCC BAA-351</strain>
    </source>
</reference>
<protein>
    <submittedName>
        <fullName evidence="2">Uncharacterized protein</fullName>
    </submittedName>
</protein>
<proteinExistence type="predicted"/>
<dbReference type="OrthoDB" id="2262732at2"/>
<dbReference type="AlphaFoldDB" id="R2SQ94"/>
<name>R2SQ94_9ENTE</name>
<keyword evidence="1" id="KW-0732">Signal</keyword>